<feature type="transmembrane region" description="Helical" evidence="1">
    <location>
        <begin position="45"/>
        <end position="72"/>
    </location>
</feature>
<evidence type="ECO:0000313" key="3">
    <source>
        <dbReference type="Proteomes" id="UP000279911"/>
    </source>
</evidence>
<comment type="caution">
    <text evidence="2">The sequence shown here is derived from an EMBL/GenBank/DDBJ whole genome shotgun (WGS) entry which is preliminary data.</text>
</comment>
<sequence>MYFVWKEWKENIRGKGLWLAIGTIILVSALLLVRSTSLSYDQGLYILLINLFDTLIYFIPILYLFMGAFSIFQEKEQKTLVMLLTRQESYWTFLAKKSLGMHLVLIVPVMIWFFLFLVPLKLYFKADIGTYLVFVLSMVALMLVFTQIGALVGSISRSRMQIAGMAVIIWFYFFFLHDFALLSMIQGVNHDNVKLFSIAYFLNPIQAVRLYLETGVGIYSFGHMSRLLKSFMWLQPGAFLGASLMFWVAIAFISSGLLHRKEGFE</sequence>
<dbReference type="OrthoDB" id="2932044at2"/>
<dbReference type="GO" id="GO:0140359">
    <property type="term" value="F:ABC-type transporter activity"/>
    <property type="evidence" value="ECO:0007669"/>
    <property type="project" value="InterPro"/>
</dbReference>
<dbReference type="EMBL" id="RSFW01000013">
    <property type="protein sequence ID" value="RSD27212.1"/>
    <property type="molecule type" value="Genomic_DNA"/>
</dbReference>
<dbReference type="Proteomes" id="UP000279911">
    <property type="component" value="Unassembled WGS sequence"/>
</dbReference>
<evidence type="ECO:0000313" key="2">
    <source>
        <dbReference type="EMBL" id="RSD27212.1"/>
    </source>
</evidence>
<dbReference type="AlphaFoldDB" id="A0A3R9FG06"/>
<dbReference type="PANTHER" id="PTHR43471:SF1">
    <property type="entry name" value="ABC TRANSPORTER PERMEASE PROTEIN NOSY-RELATED"/>
    <property type="match status" value="1"/>
</dbReference>
<keyword evidence="1" id="KW-1133">Transmembrane helix</keyword>
<feature type="transmembrane region" description="Helical" evidence="1">
    <location>
        <begin position="162"/>
        <end position="181"/>
    </location>
</feature>
<dbReference type="PANTHER" id="PTHR43471">
    <property type="entry name" value="ABC TRANSPORTER PERMEASE"/>
    <property type="match status" value="1"/>
</dbReference>
<keyword evidence="1" id="KW-0812">Transmembrane</keyword>
<feature type="transmembrane region" description="Helical" evidence="1">
    <location>
        <begin position="232"/>
        <end position="258"/>
    </location>
</feature>
<dbReference type="RefSeq" id="WP_125480202.1">
    <property type="nucleotide sequence ID" value="NZ_RSFW01000013.1"/>
</dbReference>
<protein>
    <submittedName>
        <fullName evidence="2">Copper ABC transporter permease</fullName>
    </submittedName>
</protein>
<name>A0A3R9FG06_9BACI</name>
<dbReference type="Pfam" id="PF12679">
    <property type="entry name" value="ABC2_membrane_2"/>
    <property type="match status" value="1"/>
</dbReference>
<keyword evidence="1" id="KW-0472">Membrane</keyword>
<accession>A0A3R9FG06</accession>
<gene>
    <name evidence="2" type="ORF">EJA10_11795</name>
</gene>
<evidence type="ECO:0000256" key="1">
    <source>
        <dbReference type="SAM" id="Phobius"/>
    </source>
</evidence>
<reference evidence="3" key="1">
    <citation type="submission" date="2018-12" db="EMBL/GenBank/DDBJ databases">
        <title>Bacillus chawlae sp. nov., Bacillus glennii sp. nov., and Bacillus saganii sp. nov. Isolated from the Vehicle Assembly Building at Kennedy Space Center where the Viking Spacecraft were Assembled.</title>
        <authorList>
            <person name="Seuylemezian A."/>
            <person name="Vaishampayan P."/>
        </authorList>
    </citation>
    <scope>NUCLEOTIDE SEQUENCE [LARGE SCALE GENOMIC DNA]</scope>
    <source>
        <strain evidence="3">DSM 13966</strain>
    </source>
</reference>
<proteinExistence type="predicted"/>
<feature type="transmembrane region" description="Helical" evidence="1">
    <location>
        <begin position="16"/>
        <end position="33"/>
    </location>
</feature>
<feature type="transmembrane region" description="Helical" evidence="1">
    <location>
        <begin position="99"/>
        <end position="118"/>
    </location>
</feature>
<organism evidence="2 3">
    <name type="scientific">Mesobacillus subterraneus</name>
    <dbReference type="NCBI Taxonomy" id="285983"/>
    <lineage>
        <taxon>Bacteria</taxon>
        <taxon>Bacillati</taxon>
        <taxon>Bacillota</taxon>
        <taxon>Bacilli</taxon>
        <taxon>Bacillales</taxon>
        <taxon>Bacillaceae</taxon>
        <taxon>Mesobacillus</taxon>
    </lineage>
</organism>
<feature type="transmembrane region" description="Helical" evidence="1">
    <location>
        <begin position="130"/>
        <end position="156"/>
    </location>
</feature>
<dbReference type="GO" id="GO:0005886">
    <property type="term" value="C:plasma membrane"/>
    <property type="evidence" value="ECO:0007669"/>
    <property type="project" value="UniProtKB-SubCell"/>
</dbReference>